<protein>
    <submittedName>
        <fullName evidence="2">HEPN domain-containing protein</fullName>
    </submittedName>
</protein>
<dbReference type="RefSeq" id="WP_145022030.1">
    <property type="nucleotide sequence ID" value="NZ_VLLN01000010.1"/>
</dbReference>
<dbReference type="SMART" id="SM00748">
    <property type="entry name" value="HEPN"/>
    <property type="match status" value="1"/>
</dbReference>
<dbReference type="Gene3D" id="1.20.120.330">
    <property type="entry name" value="Nucleotidyltransferases domain 2"/>
    <property type="match status" value="1"/>
</dbReference>
<keyword evidence="3" id="KW-1185">Reference proteome</keyword>
<organism evidence="2 3">
    <name type="scientific">Geobacter argillaceus</name>
    <dbReference type="NCBI Taxonomy" id="345631"/>
    <lineage>
        <taxon>Bacteria</taxon>
        <taxon>Pseudomonadati</taxon>
        <taxon>Thermodesulfobacteriota</taxon>
        <taxon>Desulfuromonadia</taxon>
        <taxon>Geobacterales</taxon>
        <taxon>Geobacteraceae</taxon>
        <taxon>Geobacter</taxon>
    </lineage>
</organism>
<gene>
    <name evidence="2" type="ORF">JN12_01997</name>
</gene>
<dbReference type="SUPFAM" id="SSF81593">
    <property type="entry name" value="Nucleotidyltransferase substrate binding subunit/domain"/>
    <property type="match status" value="1"/>
</dbReference>
<dbReference type="EMBL" id="VLLN01000010">
    <property type="protein sequence ID" value="TWJ19306.1"/>
    <property type="molecule type" value="Genomic_DNA"/>
</dbReference>
<dbReference type="OrthoDB" id="9810875at2"/>
<dbReference type="InterPro" id="IPR007842">
    <property type="entry name" value="HEPN_dom"/>
</dbReference>
<accession>A0A562VMU9</accession>
<evidence type="ECO:0000259" key="1">
    <source>
        <dbReference type="SMART" id="SM00748"/>
    </source>
</evidence>
<feature type="domain" description="HEPN" evidence="1">
    <location>
        <begin position="20"/>
        <end position="128"/>
    </location>
</feature>
<sequence>MKRAWSSMPASFPRQYELMYRKGTSDLALATHALAIDDAEIDVEIIFFHLQQAAKKYLKALLSFHGVHYEKIHDIRRLIELCQVNSIELPDHTEKLIDLNPFAVEGRYAVIADDLYDAQVFIDLLRKLKGYVATRIGNDALS</sequence>
<comment type="caution">
    <text evidence="2">The sequence shown here is derived from an EMBL/GenBank/DDBJ whole genome shotgun (WGS) entry which is preliminary data.</text>
</comment>
<dbReference type="AlphaFoldDB" id="A0A562VMU9"/>
<evidence type="ECO:0000313" key="3">
    <source>
        <dbReference type="Proteomes" id="UP000319449"/>
    </source>
</evidence>
<reference evidence="2 3" key="1">
    <citation type="submission" date="2019-07" db="EMBL/GenBank/DDBJ databases">
        <title>Genomic Encyclopedia of Archaeal and Bacterial Type Strains, Phase II (KMG-II): from individual species to whole genera.</title>
        <authorList>
            <person name="Goeker M."/>
        </authorList>
    </citation>
    <scope>NUCLEOTIDE SEQUENCE [LARGE SCALE GENOMIC DNA]</scope>
    <source>
        <strain evidence="2 3">ATCC BAA-1139</strain>
    </source>
</reference>
<name>A0A562VMU9_9BACT</name>
<dbReference type="Proteomes" id="UP000319449">
    <property type="component" value="Unassembled WGS sequence"/>
</dbReference>
<proteinExistence type="predicted"/>
<dbReference type="Pfam" id="PF05168">
    <property type="entry name" value="HEPN"/>
    <property type="match status" value="1"/>
</dbReference>
<evidence type="ECO:0000313" key="2">
    <source>
        <dbReference type="EMBL" id="TWJ19306.1"/>
    </source>
</evidence>